<name>A0A7V8NUJ7_9BACT</name>
<evidence type="ECO:0000313" key="2">
    <source>
        <dbReference type="EMBL" id="MBA0087798.1"/>
    </source>
</evidence>
<dbReference type="PANTHER" id="PTHR33169:SF14">
    <property type="entry name" value="TRANSCRIPTIONAL REGULATOR RV3488"/>
    <property type="match status" value="1"/>
</dbReference>
<dbReference type="NCBIfam" id="TIGR03433">
    <property type="entry name" value="padR_acidobact"/>
    <property type="match status" value="1"/>
</dbReference>
<evidence type="ECO:0000313" key="3">
    <source>
        <dbReference type="Proteomes" id="UP000567293"/>
    </source>
</evidence>
<dbReference type="InterPro" id="IPR052509">
    <property type="entry name" value="Metal_resp_DNA-bind_regulator"/>
</dbReference>
<dbReference type="SUPFAM" id="SSF46785">
    <property type="entry name" value="Winged helix' DNA-binding domain"/>
    <property type="match status" value="1"/>
</dbReference>
<dbReference type="InterPro" id="IPR036388">
    <property type="entry name" value="WH-like_DNA-bd_sf"/>
</dbReference>
<comment type="caution">
    <text evidence="2">The sequence shown here is derived from an EMBL/GenBank/DDBJ whole genome shotgun (WGS) entry which is preliminary data.</text>
</comment>
<dbReference type="PANTHER" id="PTHR33169">
    <property type="entry name" value="PADR-FAMILY TRANSCRIPTIONAL REGULATOR"/>
    <property type="match status" value="1"/>
</dbReference>
<dbReference type="InterPro" id="IPR017799">
    <property type="entry name" value="Tscrpt_reg_PadR_acidobac-type"/>
</dbReference>
<proteinExistence type="predicted"/>
<reference evidence="2" key="1">
    <citation type="submission" date="2020-06" db="EMBL/GenBank/DDBJ databases">
        <title>Legume-microbial interactions unlock mineral nutrients during tropical forest succession.</title>
        <authorList>
            <person name="Epihov D.Z."/>
        </authorList>
    </citation>
    <scope>NUCLEOTIDE SEQUENCE [LARGE SCALE GENOMIC DNA]</scope>
    <source>
        <strain evidence="2">Pan2503</strain>
    </source>
</reference>
<dbReference type="Proteomes" id="UP000567293">
    <property type="component" value="Unassembled WGS sequence"/>
</dbReference>
<dbReference type="EMBL" id="JACDQQ010002191">
    <property type="protein sequence ID" value="MBA0087798.1"/>
    <property type="molecule type" value="Genomic_DNA"/>
</dbReference>
<dbReference type="Gene3D" id="1.10.10.10">
    <property type="entry name" value="Winged helix-like DNA-binding domain superfamily/Winged helix DNA-binding domain"/>
    <property type="match status" value="1"/>
</dbReference>
<dbReference type="Pfam" id="PF03551">
    <property type="entry name" value="PadR"/>
    <property type="match status" value="1"/>
</dbReference>
<accession>A0A7V8NUJ7</accession>
<sequence length="114" mass="13533">MDSTLLQTERKRGSAEMLILSLIEARPRHGYEISKLIEQRSGGAVRFHVASLYPLLYRLERRGWIQGRWVEKNGQRRRRYYRLTRHGRRVLAAQLRGWREFVAGINRITEAENV</sequence>
<protein>
    <submittedName>
        <fullName evidence="2">PadR family transcriptional regulator</fullName>
    </submittedName>
</protein>
<organism evidence="2 3">
    <name type="scientific">Candidatus Acidiferrum panamense</name>
    <dbReference type="NCBI Taxonomy" id="2741543"/>
    <lineage>
        <taxon>Bacteria</taxon>
        <taxon>Pseudomonadati</taxon>
        <taxon>Acidobacteriota</taxon>
        <taxon>Terriglobia</taxon>
        <taxon>Candidatus Acidiferrales</taxon>
        <taxon>Candidatus Acidiferrum</taxon>
    </lineage>
</organism>
<dbReference type="AlphaFoldDB" id="A0A7V8NUJ7"/>
<gene>
    <name evidence="2" type="ORF">HRJ53_22660</name>
</gene>
<dbReference type="InterPro" id="IPR005149">
    <property type="entry name" value="Tscrpt_reg_PadR_N"/>
</dbReference>
<feature type="domain" description="Transcription regulator PadR N-terminal" evidence="1">
    <location>
        <begin position="19"/>
        <end position="92"/>
    </location>
</feature>
<keyword evidence="3" id="KW-1185">Reference proteome</keyword>
<dbReference type="InterPro" id="IPR036390">
    <property type="entry name" value="WH_DNA-bd_sf"/>
</dbReference>
<evidence type="ECO:0000259" key="1">
    <source>
        <dbReference type="Pfam" id="PF03551"/>
    </source>
</evidence>